<reference evidence="8" key="1">
    <citation type="journal article" date="2017" name="Nature">
        <title>The genome of Chenopodium quinoa.</title>
        <authorList>
            <person name="Jarvis D.E."/>
            <person name="Ho Y.S."/>
            <person name="Lightfoot D.J."/>
            <person name="Schmoeckel S.M."/>
            <person name="Li B."/>
            <person name="Borm T.J.A."/>
            <person name="Ohyanagi H."/>
            <person name="Mineta K."/>
            <person name="Michell C.T."/>
            <person name="Saber N."/>
            <person name="Kharbatia N.M."/>
            <person name="Rupper R.R."/>
            <person name="Sharp A.R."/>
            <person name="Dally N."/>
            <person name="Boughton B.A."/>
            <person name="Woo Y.H."/>
            <person name="Gao G."/>
            <person name="Schijlen E.G.W.M."/>
            <person name="Guo X."/>
            <person name="Momin A.A."/>
            <person name="Negrao S."/>
            <person name="Al-Babili S."/>
            <person name="Gehring C."/>
            <person name="Roessner U."/>
            <person name="Jung C."/>
            <person name="Murphy K."/>
            <person name="Arold S.T."/>
            <person name="Gojobori T."/>
            <person name="van der Linden C.G."/>
            <person name="van Loo E.N."/>
            <person name="Jellen E.N."/>
            <person name="Maughan P.J."/>
            <person name="Tester M."/>
        </authorList>
    </citation>
    <scope>NUCLEOTIDE SEQUENCE [LARGE SCALE GENOMIC DNA]</scope>
    <source>
        <strain evidence="8">cv. PI 614886</strain>
    </source>
</reference>
<evidence type="ECO:0000256" key="3">
    <source>
        <dbReference type="ARBA" id="ARBA00022750"/>
    </source>
</evidence>
<evidence type="ECO:0000256" key="2">
    <source>
        <dbReference type="ARBA" id="ARBA00022670"/>
    </source>
</evidence>
<dbReference type="CDD" id="cd05476">
    <property type="entry name" value="pepsin_A_like_plant"/>
    <property type="match status" value="1"/>
</dbReference>
<feature type="signal peptide" evidence="6">
    <location>
        <begin position="1"/>
        <end position="16"/>
    </location>
</feature>
<reference evidence="8" key="2">
    <citation type="submission" date="2021-03" db="UniProtKB">
        <authorList>
            <consortium name="EnsemblPlants"/>
        </authorList>
    </citation>
    <scope>IDENTIFICATION</scope>
</reference>
<dbReference type="PANTHER" id="PTHR47967:SF138">
    <property type="entry name" value="ASPARTIC PROTEINASE CDR1-LIKE"/>
    <property type="match status" value="1"/>
</dbReference>
<evidence type="ECO:0000259" key="7">
    <source>
        <dbReference type="PROSITE" id="PS51767"/>
    </source>
</evidence>
<organism evidence="8 9">
    <name type="scientific">Chenopodium quinoa</name>
    <name type="common">Quinoa</name>
    <dbReference type="NCBI Taxonomy" id="63459"/>
    <lineage>
        <taxon>Eukaryota</taxon>
        <taxon>Viridiplantae</taxon>
        <taxon>Streptophyta</taxon>
        <taxon>Embryophyta</taxon>
        <taxon>Tracheophyta</taxon>
        <taxon>Spermatophyta</taxon>
        <taxon>Magnoliopsida</taxon>
        <taxon>eudicotyledons</taxon>
        <taxon>Gunneridae</taxon>
        <taxon>Pentapetalae</taxon>
        <taxon>Caryophyllales</taxon>
        <taxon>Chenopodiaceae</taxon>
        <taxon>Chenopodioideae</taxon>
        <taxon>Atripliceae</taxon>
        <taxon>Chenopodium</taxon>
    </lineage>
</organism>
<dbReference type="InterPro" id="IPR032799">
    <property type="entry name" value="TAXi_C"/>
</dbReference>
<keyword evidence="6" id="KW-0732">Signal</keyword>
<dbReference type="InterPro" id="IPR051708">
    <property type="entry name" value="Plant_Aspart_Prot_A1"/>
</dbReference>
<dbReference type="AlphaFoldDB" id="A0A803L0F8"/>
<dbReference type="InterPro" id="IPR032861">
    <property type="entry name" value="TAXi_N"/>
</dbReference>
<dbReference type="Gramene" id="AUR62005346-RA">
    <property type="protein sequence ID" value="AUR62005346-RA:cds"/>
    <property type="gene ID" value="AUR62005346"/>
</dbReference>
<dbReference type="GO" id="GO:0006508">
    <property type="term" value="P:proteolysis"/>
    <property type="evidence" value="ECO:0007669"/>
    <property type="project" value="UniProtKB-KW"/>
</dbReference>
<dbReference type="GO" id="GO:0005576">
    <property type="term" value="C:extracellular region"/>
    <property type="evidence" value="ECO:0007669"/>
    <property type="project" value="TreeGrafter"/>
</dbReference>
<accession>A0A803L0F8</accession>
<evidence type="ECO:0000256" key="6">
    <source>
        <dbReference type="SAM" id="SignalP"/>
    </source>
</evidence>
<dbReference type="PROSITE" id="PS00141">
    <property type="entry name" value="ASP_PROTEASE"/>
    <property type="match status" value="1"/>
</dbReference>
<name>A0A803L0F8_CHEQI</name>
<sequence>MHAYTLPNIILALLLAFSSFLESPNSISVEARKLSTSDGVFKVELIHRNSPLSPYYKRELQGFESDNKSDATSYALKGNNGGQYFMKIALGTPKVEFLAVADTGSDLIWSIYGDTRQSSGILATETISLPTPHPTSISLSSGIFGCGTDQQGPYNSPLEGFVGLGAGPSSLVSQLGPKINYKFSYCLAPLTSGVSSKLTFGADITGPKVVSTPFQIGLAGTQPTFYNLTLNGISVGDINNSVQLNSGLGIIIDSGTTLTMLPTNTYTSLKYSLKSAIGLNTIPSPLEDYDLCYNTSSTSGQQFSPPDVIFLFQGAEVVLKAFNTFREIEDGVSCLAMMATDGTPIFGNIAQVNFEIGYDLKAKQVSFAPTDCTKY</sequence>
<dbReference type="PANTHER" id="PTHR47967">
    <property type="entry name" value="OS07G0603500 PROTEIN-RELATED"/>
    <property type="match status" value="1"/>
</dbReference>
<dbReference type="Pfam" id="PF14541">
    <property type="entry name" value="TAXi_C"/>
    <property type="match status" value="1"/>
</dbReference>
<keyword evidence="3" id="KW-0064">Aspartyl protease</keyword>
<dbReference type="InterPro" id="IPR033121">
    <property type="entry name" value="PEPTIDASE_A1"/>
</dbReference>
<keyword evidence="5" id="KW-0325">Glycoprotein</keyword>
<dbReference type="PROSITE" id="PS51767">
    <property type="entry name" value="PEPTIDASE_A1"/>
    <property type="match status" value="1"/>
</dbReference>
<dbReference type="OMA" id="LELPLCY"/>
<dbReference type="InterPro" id="IPR001969">
    <property type="entry name" value="Aspartic_peptidase_AS"/>
</dbReference>
<dbReference type="Proteomes" id="UP000596660">
    <property type="component" value="Unplaced"/>
</dbReference>
<dbReference type="GO" id="GO:0004190">
    <property type="term" value="F:aspartic-type endopeptidase activity"/>
    <property type="evidence" value="ECO:0007669"/>
    <property type="project" value="UniProtKB-KW"/>
</dbReference>
<evidence type="ECO:0000313" key="8">
    <source>
        <dbReference type="EnsemblPlants" id="AUR62005346-RA:cds"/>
    </source>
</evidence>
<keyword evidence="4" id="KW-0378">Hydrolase</keyword>
<evidence type="ECO:0000256" key="1">
    <source>
        <dbReference type="ARBA" id="ARBA00007447"/>
    </source>
</evidence>
<evidence type="ECO:0000313" key="9">
    <source>
        <dbReference type="Proteomes" id="UP000596660"/>
    </source>
</evidence>
<dbReference type="SUPFAM" id="SSF50630">
    <property type="entry name" value="Acid proteases"/>
    <property type="match status" value="1"/>
</dbReference>
<keyword evidence="2" id="KW-0645">Protease</keyword>
<keyword evidence="9" id="KW-1185">Reference proteome</keyword>
<evidence type="ECO:0000256" key="4">
    <source>
        <dbReference type="ARBA" id="ARBA00022801"/>
    </source>
</evidence>
<evidence type="ECO:0000256" key="5">
    <source>
        <dbReference type="ARBA" id="ARBA00023180"/>
    </source>
</evidence>
<feature type="chain" id="PRO_5031375821" description="Peptidase A1 domain-containing protein" evidence="6">
    <location>
        <begin position="17"/>
        <end position="375"/>
    </location>
</feature>
<dbReference type="Gene3D" id="2.40.70.10">
    <property type="entry name" value="Acid Proteases"/>
    <property type="match status" value="3"/>
</dbReference>
<dbReference type="Pfam" id="PF14543">
    <property type="entry name" value="TAXi_N"/>
    <property type="match status" value="1"/>
</dbReference>
<dbReference type="EnsemblPlants" id="AUR62005346-RA">
    <property type="protein sequence ID" value="AUR62005346-RA:cds"/>
    <property type="gene ID" value="AUR62005346"/>
</dbReference>
<dbReference type="InterPro" id="IPR034161">
    <property type="entry name" value="Pepsin-like_plant"/>
</dbReference>
<protein>
    <recommendedName>
        <fullName evidence="7">Peptidase A1 domain-containing protein</fullName>
    </recommendedName>
</protein>
<dbReference type="InterPro" id="IPR021109">
    <property type="entry name" value="Peptidase_aspartic_dom_sf"/>
</dbReference>
<comment type="similarity">
    <text evidence="1">Belongs to the peptidase A1 family.</text>
</comment>
<proteinExistence type="inferred from homology"/>
<feature type="domain" description="Peptidase A1" evidence="7">
    <location>
        <begin position="61"/>
        <end position="368"/>
    </location>
</feature>